<keyword evidence="12" id="KW-1185">Reference proteome</keyword>
<dbReference type="InterPro" id="IPR033892">
    <property type="entry name" value="FNR_bac"/>
</dbReference>
<keyword evidence="8" id="KW-0560">Oxidoreductase</keyword>
<dbReference type="PROSITE" id="PS51384">
    <property type="entry name" value="FAD_FR"/>
    <property type="match status" value="1"/>
</dbReference>
<dbReference type="EC" id="1.18.1.2" evidence="3"/>
<dbReference type="AlphaFoldDB" id="A0A317CN27"/>
<keyword evidence="5" id="KW-0547">Nucleotide-binding</keyword>
<dbReference type="SUPFAM" id="SSF63380">
    <property type="entry name" value="Riboflavin synthase domain-like"/>
    <property type="match status" value="1"/>
</dbReference>
<evidence type="ECO:0000256" key="4">
    <source>
        <dbReference type="ARBA" id="ARBA00022630"/>
    </source>
</evidence>
<keyword evidence="4" id="KW-0285">Flavoprotein</keyword>
<evidence type="ECO:0000256" key="1">
    <source>
        <dbReference type="ARBA" id="ARBA00001974"/>
    </source>
</evidence>
<dbReference type="InterPro" id="IPR039261">
    <property type="entry name" value="FNR_nucleotide-bd"/>
</dbReference>
<dbReference type="PANTHER" id="PTHR47878:SF1">
    <property type="entry name" value="FLAVODOXIN_FERREDOXIN--NADP REDUCTASE"/>
    <property type="match status" value="1"/>
</dbReference>
<evidence type="ECO:0000313" key="11">
    <source>
        <dbReference type="EMBL" id="PWQ99936.1"/>
    </source>
</evidence>
<dbReference type="EMBL" id="QGKM01000006">
    <property type="protein sequence ID" value="PWQ99936.1"/>
    <property type="molecule type" value="Genomic_DNA"/>
</dbReference>
<feature type="domain" description="FAD-binding FR-type" evidence="10">
    <location>
        <begin position="3"/>
        <end position="101"/>
    </location>
</feature>
<dbReference type="InterPro" id="IPR008333">
    <property type="entry name" value="Cbr1-like_FAD-bd_dom"/>
</dbReference>
<dbReference type="GO" id="GO:0004324">
    <property type="term" value="F:ferredoxin-NADP+ reductase activity"/>
    <property type="evidence" value="ECO:0007669"/>
    <property type="project" value="UniProtKB-EC"/>
</dbReference>
<name>A0A317CN27_9GAMM</name>
<dbReference type="GO" id="GO:0000166">
    <property type="term" value="F:nucleotide binding"/>
    <property type="evidence" value="ECO:0007669"/>
    <property type="project" value="UniProtKB-KW"/>
</dbReference>
<accession>A0A317CN27</accession>
<dbReference type="Gene3D" id="3.40.50.80">
    <property type="entry name" value="Nucleotide-binding domain of ferredoxin-NADP reductase (FNR) module"/>
    <property type="match status" value="1"/>
</dbReference>
<comment type="catalytic activity">
    <reaction evidence="9">
        <text>2 reduced [2Fe-2S]-[ferredoxin] + NADP(+) + H(+) = 2 oxidized [2Fe-2S]-[ferredoxin] + NADPH</text>
        <dbReference type="Rhea" id="RHEA:20125"/>
        <dbReference type="Rhea" id="RHEA-COMP:10000"/>
        <dbReference type="Rhea" id="RHEA-COMP:10001"/>
        <dbReference type="ChEBI" id="CHEBI:15378"/>
        <dbReference type="ChEBI" id="CHEBI:33737"/>
        <dbReference type="ChEBI" id="CHEBI:33738"/>
        <dbReference type="ChEBI" id="CHEBI:57783"/>
        <dbReference type="ChEBI" id="CHEBI:58349"/>
        <dbReference type="EC" id="1.18.1.2"/>
    </reaction>
</comment>
<dbReference type="InterPro" id="IPR017938">
    <property type="entry name" value="Riboflavin_synthase-like_b-brl"/>
</dbReference>
<comment type="caution">
    <text evidence="11">The sequence shown here is derived from an EMBL/GenBank/DDBJ whole genome shotgun (WGS) entry which is preliminary data.</text>
</comment>
<evidence type="ECO:0000256" key="8">
    <source>
        <dbReference type="ARBA" id="ARBA00023002"/>
    </source>
</evidence>
<evidence type="ECO:0000256" key="7">
    <source>
        <dbReference type="ARBA" id="ARBA00022857"/>
    </source>
</evidence>
<evidence type="ECO:0000259" key="10">
    <source>
        <dbReference type="PROSITE" id="PS51384"/>
    </source>
</evidence>
<protein>
    <recommendedName>
        <fullName evidence="3">ferredoxin--NADP(+) reductase</fullName>
        <ecNumber evidence="3">1.18.1.2</ecNumber>
    </recommendedName>
</protein>
<dbReference type="Proteomes" id="UP000245539">
    <property type="component" value="Unassembled WGS sequence"/>
</dbReference>
<dbReference type="InterPro" id="IPR051930">
    <property type="entry name" value="FNR_type-1"/>
</dbReference>
<dbReference type="PANTHER" id="PTHR47878">
    <property type="entry name" value="OXIDOREDUCTASE FAD/NAD(P)-BINDING DOMAIN PROTEIN"/>
    <property type="match status" value="1"/>
</dbReference>
<dbReference type="GO" id="GO:0042167">
    <property type="term" value="P:heme catabolic process"/>
    <property type="evidence" value="ECO:0007669"/>
    <property type="project" value="TreeGrafter"/>
</dbReference>
<keyword evidence="6" id="KW-0274">FAD</keyword>
<evidence type="ECO:0000256" key="5">
    <source>
        <dbReference type="ARBA" id="ARBA00022741"/>
    </source>
</evidence>
<organism evidence="11 12">
    <name type="scientific">Leucothrix pacifica</name>
    <dbReference type="NCBI Taxonomy" id="1247513"/>
    <lineage>
        <taxon>Bacteria</taxon>
        <taxon>Pseudomonadati</taxon>
        <taxon>Pseudomonadota</taxon>
        <taxon>Gammaproteobacteria</taxon>
        <taxon>Thiotrichales</taxon>
        <taxon>Thiotrichaceae</taxon>
        <taxon>Leucothrix</taxon>
    </lineage>
</organism>
<gene>
    <name evidence="11" type="ORF">DKW60_03780</name>
</gene>
<dbReference type="CDD" id="cd06195">
    <property type="entry name" value="FNR1"/>
    <property type="match status" value="1"/>
</dbReference>
<dbReference type="InterPro" id="IPR001433">
    <property type="entry name" value="OxRdtase_FAD/NAD-bd"/>
</dbReference>
<dbReference type="OrthoDB" id="9784483at2"/>
<dbReference type="GO" id="GO:0034599">
    <property type="term" value="P:cellular response to oxidative stress"/>
    <property type="evidence" value="ECO:0007669"/>
    <property type="project" value="TreeGrafter"/>
</dbReference>
<dbReference type="InterPro" id="IPR017927">
    <property type="entry name" value="FAD-bd_FR_type"/>
</dbReference>
<dbReference type="Pfam" id="PF00175">
    <property type="entry name" value="NAD_binding_1"/>
    <property type="match status" value="1"/>
</dbReference>
<dbReference type="SUPFAM" id="SSF52343">
    <property type="entry name" value="Ferredoxin reductase-like, C-terminal NADP-linked domain"/>
    <property type="match status" value="1"/>
</dbReference>
<reference evidence="11 12" key="1">
    <citation type="submission" date="2018-05" db="EMBL/GenBank/DDBJ databases">
        <title>Leucothrix arctica sp. nov., isolated from Arctic seawater.</title>
        <authorList>
            <person name="Choi A."/>
            <person name="Baek K."/>
        </authorList>
    </citation>
    <scope>NUCLEOTIDE SEQUENCE [LARGE SCALE GENOMIC DNA]</scope>
    <source>
        <strain evidence="11 12">JCM 18388</strain>
    </source>
</reference>
<comment type="cofactor">
    <cofactor evidence="1">
        <name>FAD</name>
        <dbReference type="ChEBI" id="CHEBI:57692"/>
    </cofactor>
</comment>
<sequence>MASAFIPATVLENYQWADNLFSIKLESELLPFSAGQFVRLQLEIEGEKVAKPYSLVNSPRQKNAEVFYNTVESGVMSNALAALTAGDTIEISQPAAGFFVLAEVPDTKILWMFATGTGLGPYLSMMQEDEIWNRFDKLVLVHAVSYANNLAYQALIHSLKTQHSNILSYVPIVSRETTSGALQGRIPALISDGQLEQAAGLHLNAETSHVMLCGNQNMIADTKVVLAELGMKKHLRRKPGHITTEQYF</sequence>
<keyword evidence="7" id="KW-0521">NADP</keyword>
<dbReference type="Pfam" id="PF00970">
    <property type="entry name" value="FAD_binding_6"/>
    <property type="match status" value="1"/>
</dbReference>
<proteinExistence type="inferred from homology"/>
<evidence type="ECO:0000256" key="3">
    <source>
        <dbReference type="ARBA" id="ARBA00013223"/>
    </source>
</evidence>
<evidence type="ECO:0000256" key="9">
    <source>
        <dbReference type="ARBA" id="ARBA00047776"/>
    </source>
</evidence>
<dbReference type="Gene3D" id="2.40.30.10">
    <property type="entry name" value="Translation factors"/>
    <property type="match status" value="1"/>
</dbReference>
<evidence type="ECO:0000256" key="6">
    <source>
        <dbReference type="ARBA" id="ARBA00022827"/>
    </source>
</evidence>
<evidence type="ECO:0000256" key="2">
    <source>
        <dbReference type="ARBA" id="ARBA00008312"/>
    </source>
</evidence>
<evidence type="ECO:0000313" key="12">
    <source>
        <dbReference type="Proteomes" id="UP000245539"/>
    </source>
</evidence>
<comment type="similarity">
    <text evidence="2">Belongs to the ferredoxin--NADP reductase type 1 family.</text>
</comment>
<dbReference type="RefSeq" id="WP_109836339.1">
    <property type="nucleotide sequence ID" value="NZ_QGKM01000006.1"/>
</dbReference>